<evidence type="ECO:0000313" key="5">
    <source>
        <dbReference type="EMBL" id="MBD2499463.1"/>
    </source>
</evidence>
<organism evidence="5 6">
    <name type="scientific">Anabaena azotica FACHB-119</name>
    <dbReference type="NCBI Taxonomy" id="947527"/>
    <lineage>
        <taxon>Bacteria</taxon>
        <taxon>Bacillati</taxon>
        <taxon>Cyanobacteriota</taxon>
        <taxon>Cyanophyceae</taxon>
        <taxon>Nostocales</taxon>
        <taxon>Nostocaceae</taxon>
        <taxon>Anabaena</taxon>
        <taxon>Anabaena azotica</taxon>
    </lineage>
</organism>
<dbReference type="Gene3D" id="3.60.60.10">
    <property type="entry name" value="Penicillin V Acylase, Chain A"/>
    <property type="match status" value="1"/>
</dbReference>
<dbReference type="InterPro" id="IPR029055">
    <property type="entry name" value="Ntn_hydrolases_N"/>
</dbReference>
<evidence type="ECO:0000256" key="2">
    <source>
        <dbReference type="ARBA" id="ARBA00022801"/>
    </source>
</evidence>
<feature type="region of interest" description="Disordered" evidence="3">
    <location>
        <begin position="428"/>
        <end position="449"/>
    </location>
</feature>
<dbReference type="InterPro" id="IPR029132">
    <property type="entry name" value="CBAH/NAAA_C"/>
</dbReference>
<proteinExistence type="inferred from homology"/>
<dbReference type="PANTHER" id="PTHR35527:SF2">
    <property type="entry name" value="HYDROLASE"/>
    <property type="match status" value="1"/>
</dbReference>
<dbReference type="PROSITE" id="PS51257">
    <property type="entry name" value="PROKAR_LIPOPROTEIN"/>
    <property type="match status" value="1"/>
</dbReference>
<dbReference type="InterPro" id="IPR052193">
    <property type="entry name" value="Peptidase_C59"/>
</dbReference>
<dbReference type="EMBL" id="JACJSG010000002">
    <property type="protein sequence ID" value="MBD2499463.1"/>
    <property type="molecule type" value="Genomic_DNA"/>
</dbReference>
<accession>A0ABR8D120</accession>
<sequence length="466" mass="53281">MKFGLRTVAFAIPSLLVSIAALLACGFIQAPFNIHQPLSNLMNDFQLGLIPLLLLGCTRAIYAFEENSYITVRSMDWSDPNMSLSLWASPSGKSRVGANNNSHDNPLKWESKYASLVVCNYGKGTTDGMNEKGLVINLHFLPDADYGEPNKDPQGKPNLAVSGWGQYVLDKFATVAEAVEDLKKQTFTIVTDHIPFLVKDKNGGYQNEPKKIVVHLGISDASGDSAILQYVKVDEKSQLNIYHHRNYKVMTNSPYNRQLEILEKLTDQSQDEERKWNKDKIENFDWDALTRKDLNGDIVKEMTPPMNGADIRYIRASFFSDNIEKITEPRIFLEEETQEFFKGEWSYEEAIARAFSLIRNMSTPLNVKSLDNPFLSSTIWRTVADQKNKRYFLETARTLYPIYVDLPELFKSIRDKTHKLVVFEPPKVKGGESTDLQQEQKDNKKIGKVNEYFQPTEEDWFDFDPL</sequence>
<protein>
    <submittedName>
        <fullName evidence="5">Linear amide C-N hydrolase</fullName>
    </submittedName>
</protein>
<dbReference type="GO" id="GO:0016787">
    <property type="term" value="F:hydrolase activity"/>
    <property type="evidence" value="ECO:0007669"/>
    <property type="project" value="UniProtKB-KW"/>
</dbReference>
<comment type="similarity">
    <text evidence="1">Belongs to the peptidase C59 family.</text>
</comment>
<evidence type="ECO:0000256" key="1">
    <source>
        <dbReference type="ARBA" id="ARBA00006625"/>
    </source>
</evidence>
<comment type="caution">
    <text evidence="5">The sequence shown here is derived from an EMBL/GenBank/DDBJ whole genome shotgun (WGS) entry which is preliminary data.</text>
</comment>
<name>A0ABR8D120_9NOST</name>
<feature type="domain" description="Choloylglycine hydrolase/NAAA C-terminal" evidence="4">
    <location>
        <begin position="57"/>
        <end position="396"/>
    </location>
</feature>
<dbReference type="RefSeq" id="WP_190466328.1">
    <property type="nucleotide sequence ID" value="NZ_JACJSG010000002.1"/>
</dbReference>
<keyword evidence="6" id="KW-1185">Reference proteome</keyword>
<reference evidence="5 6" key="1">
    <citation type="journal article" date="2020" name="ISME J.">
        <title>Comparative genomics reveals insights into cyanobacterial evolution and habitat adaptation.</title>
        <authorList>
            <person name="Chen M.Y."/>
            <person name="Teng W.K."/>
            <person name="Zhao L."/>
            <person name="Hu C.X."/>
            <person name="Zhou Y.K."/>
            <person name="Han B.P."/>
            <person name="Song L.R."/>
            <person name="Shu W.S."/>
        </authorList>
    </citation>
    <scope>NUCLEOTIDE SEQUENCE [LARGE SCALE GENOMIC DNA]</scope>
    <source>
        <strain evidence="5 6">FACHB-119</strain>
    </source>
</reference>
<evidence type="ECO:0000256" key="3">
    <source>
        <dbReference type="SAM" id="MobiDB-lite"/>
    </source>
</evidence>
<dbReference type="Proteomes" id="UP000661112">
    <property type="component" value="Unassembled WGS sequence"/>
</dbReference>
<evidence type="ECO:0000313" key="6">
    <source>
        <dbReference type="Proteomes" id="UP000661112"/>
    </source>
</evidence>
<keyword evidence="2 5" id="KW-0378">Hydrolase</keyword>
<evidence type="ECO:0000259" key="4">
    <source>
        <dbReference type="Pfam" id="PF02275"/>
    </source>
</evidence>
<gene>
    <name evidence="5" type="ORF">H6G83_02325</name>
</gene>
<dbReference type="SUPFAM" id="SSF56235">
    <property type="entry name" value="N-terminal nucleophile aminohydrolases (Ntn hydrolases)"/>
    <property type="match status" value="1"/>
</dbReference>
<feature type="compositionally biased region" description="Basic and acidic residues" evidence="3">
    <location>
        <begin position="428"/>
        <end position="445"/>
    </location>
</feature>
<dbReference type="PANTHER" id="PTHR35527">
    <property type="entry name" value="CHOLOYLGLYCINE HYDROLASE"/>
    <property type="match status" value="1"/>
</dbReference>
<dbReference type="Pfam" id="PF02275">
    <property type="entry name" value="CBAH"/>
    <property type="match status" value="1"/>
</dbReference>